<evidence type="ECO:0000313" key="1">
    <source>
        <dbReference type="EMBL" id="SVC83407.1"/>
    </source>
</evidence>
<gene>
    <name evidence="1" type="ORF">METZ01_LOCUS336261</name>
</gene>
<dbReference type="EMBL" id="UINC01113653">
    <property type="protein sequence ID" value="SVC83407.1"/>
    <property type="molecule type" value="Genomic_DNA"/>
</dbReference>
<accession>A0A382QEF4</accession>
<sequence>MKAKMFDILFFGFLFFFIILEFSKCNSLSGDGPEIISLSPVIEYGIVTDSFK</sequence>
<name>A0A382QEF4_9ZZZZ</name>
<dbReference type="AlphaFoldDB" id="A0A382QEF4"/>
<protein>
    <submittedName>
        <fullName evidence="1">Uncharacterized protein</fullName>
    </submittedName>
</protein>
<feature type="non-terminal residue" evidence="1">
    <location>
        <position position="52"/>
    </location>
</feature>
<organism evidence="1">
    <name type="scientific">marine metagenome</name>
    <dbReference type="NCBI Taxonomy" id="408172"/>
    <lineage>
        <taxon>unclassified sequences</taxon>
        <taxon>metagenomes</taxon>
        <taxon>ecological metagenomes</taxon>
    </lineage>
</organism>
<proteinExistence type="predicted"/>
<reference evidence="1" key="1">
    <citation type="submission" date="2018-05" db="EMBL/GenBank/DDBJ databases">
        <authorList>
            <person name="Lanie J.A."/>
            <person name="Ng W.-L."/>
            <person name="Kazmierczak K.M."/>
            <person name="Andrzejewski T.M."/>
            <person name="Davidsen T.M."/>
            <person name="Wayne K.J."/>
            <person name="Tettelin H."/>
            <person name="Glass J.I."/>
            <person name="Rusch D."/>
            <person name="Podicherti R."/>
            <person name="Tsui H.-C.T."/>
            <person name="Winkler M.E."/>
        </authorList>
    </citation>
    <scope>NUCLEOTIDE SEQUENCE</scope>
</reference>